<dbReference type="RefSeq" id="WP_155475863.1">
    <property type="nucleotide sequence ID" value="NZ_WNKU01000006.1"/>
</dbReference>
<comment type="caution">
    <text evidence="2">The sequence shown here is derived from an EMBL/GenBank/DDBJ whole genome shotgun (WGS) entry which is preliminary data.</text>
</comment>
<gene>
    <name evidence="2" type="ORF">GJ688_07165</name>
</gene>
<dbReference type="GO" id="GO:0005975">
    <property type="term" value="P:carbohydrate metabolic process"/>
    <property type="evidence" value="ECO:0007669"/>
    <property type="project" value="InterPro"/>
</dbReference>
<dbReference type="InterPro" id="IPR036249">
    <property type="entry name" value="Thioredoxin-like_sf"/>
</dbReference>
<dbReference type="SUPFAM" id="SSF52833">
    <property type="entry name" value="Thioredoxin-like"/>
    <property type="match status" value="1"/>
</dbReference>
<dbReference type="Proteomes" id="UP000430670">
    <property type="component" value="Unassembled WGS sequence"/>
</dbReference>
<organism evidence="2 3">
    <name type="scientific">Heliobacterium mobile</name>
    <name type="common">Heliobacillus mobilis</name>
    <dbReference type="NCBI Taxonomy" id="28064"/>
    <lineage>
        <taxon>Bacteria</taxon>
        <taxon>Bacillati</taxon>
        <taxon>Bacillota</taxon>
        <taxon>Clostridia</taxon>
        <taxon>Eubacteriales</taxon>
        <taxon>Heliobacteriaceae</taxon>
        <taxon>Heliobacterium</taxon>
    </lineage>
</organism>
<dbReference type="Gene3D" id="1.50.10.10">
    <property type="match status" value="1"/>
</dbReference>
<evidence type="ECO:0000313" key="3">
    <source>
        <dbReference type="Proteomes" id="UP000430670"/>
    </source>
</evidence>
<proteinExistence type="predicted"/>
<keyword evidence="3" id="KW-1185">Reference proteome</keyword>
<dbReference type="EMBL" id="WNKU01000006">
    <property type="protein sequence ID" value="MTV48759.1"/>
    <property type="molecule type" value="Genomic_DNA"/>
</dbReference>
<dbReference type="OrthoDB" id="9762614at2"/>
<dbReference type="PIRSF" id="PIRSF006402">
    <property type="entry name" value="UCP006402_thioredoxin"/>
    <property type="match status" value="1"/>
</dbReference>
<dbReference type="InterPro" id="IPR004879">
    <property type="entry name" value="Ssp411-like_TRX"/>
</dbReference>
<evidence type="ECO:0000313" key="2">
    <source>
        <dbReference type="EMBL" id="MTV48759.1"/>
    </source>
</evidence>
<dbReference type="PANTHER" id="PTHR42899:SF1">
    <property type="entry name" value="SPERMATOGENESIS-ASSOCIATED PROTEIN 20"/>
    <property type="match status" value="1"/>
</dbReference>
<reference evidence="2 3" key="1">
    <citation type="submission" date="2019-11" db="EMBL/GenBank/DDBJ databases">
        <title>Whole-genome sequence of a the green, strictly anaerobic photosynthetic bacterium Heliobacillus mobilis DSM 6151.</title>
        <authorList>
            <person name="Kyndt J.A."/>
            <person name="Meyer T.E."/>
        </authorList>
    </citation>
    <scope>NUCLEOTIDE SEQUENCE [LARGE SCALE GENOMIC DNA]</scope>
    <source>
        <strain evidence="2 3">DSM 6151</strain>
    </source>
</reference>
<dbReference type="InterPro" id="IPR012341">
    <property type="entry name" value="6hp_glycosidase-like_sf"/>
</dbReference>
<dbReference type="SUPFAM" id="SSF48208">
    <property type="entry name" value="Six-hairpin glycosidases"/>
    <property type="match status" value="1"/>
</dbReference>
<feature type="domain" description="Spermatogenesis-associated protein 20-like TRX" evidence="1">
    <location>
        <begin position="10"/>
        <end position="171"/>
    </location>
</feature>
<protein>
    <submittedName>
        <fullName evidence="2">DUF255 domain-containing protein</fullName>
    </submittedName>
</protein>
<dbReference type="Pfam" id="PF03190">
    <property type="entry name" value="Thioredox_DsbH"/>
    <property type="match status" value="1"/>
</dbReference>
<dbReference type="Gene3D" id="3.40.30.10">
    <property type="entry name" value="Glutaredoxin"/>
    <property type="match status" value="1"/>
</dbReference>
<accession>A0A6I3SIM9</accession>
<dbReference type="CDD" id="cd02955">
    <property type="entry name" value="SSP411"/>
    <property type="match status" value="1"/>
</dbReference>
<sequence>MAVIGTDHKPNRLQNEKSPYLLQHAYNPVDWYPWGEEAFQKARQEDKPVFLSLGYSTCHWCHVMERESFEDTEVANYLNEHFISVKVDREERPDVDHIYMTVCQAITGHGGWPLTIIMTPDKRPFFAGTYFPKRSRRGMPGLLDVLEALVEKWKEDRGQLVEAGNRVTNMLQEEVQNRKIGTLDEEALVNGYEYLSKNFDDRYGGFGHVPKFPTPHNLTFLMRYWKYAKEDEALAMVEKTLSSMRAGGIYDHLGYGFSRYSTDEKWLVPHFEKMLYDNALLALAYLEAYQITERDEYAETAREIFSYILRDMTSREGAFYSAEDADSEGEEGRFYVWTPQEITQVLGEQQGNLLCQWYDVTDKGNFEGKNILHRIDAEQRPYTAPMEPDTWERVLSDLQQQLFVVREKRVHPYKDDKILTSWNGLMIAALATGYRVLHDLSYLEAAVKAADFIWMRLRNKSGRLLARYRDGEAAYLGYIDDYAFMIWALIELYQADTSPRWLQQALELQEQQNRLFWDSEEGGYFFYGSDAEELLTRPKEIYDGATPSGNSVSALNLLRLARLTGREDFTDQAEKLLQAFSGNISAMPAGYTFALMALLFARQPGKEVVVVAERPREHFRHELEPLYRVFTPETVFLYRLAGKEYEELASVAPFVREMTASGGEPTFYVCENFACQPPTTDMAKVRELLQY</sequence>
<dbReference type="AlphaFoldDB" id="A0A6I3SIM9"/>
<dbReference type="InterPro" id="IPR008928">
    <property type="entry name" value="6-hairpin_glycosidase_sf"/>
</dbReference>
<dbReference type="Gene3D" id="1.50.10.20">
    <property type="match status" value="1"/>
</dbReference>
<name>A0A6I3SIM9_HELMO</name>
<dbReference type="PANTHER" id="PTHR42899">
    <property type="entry name" value="SPERMATOGENESIS-ASSOCIATED PROTEIN 20"/>
    <property type="match status" value="1"/>
</dbReference>
<evidence type="ECO:0000259" key="1">
    <source>
        <dbReference type="Pfam" id="PF03190"/>
    </source>
</evidence>
<dbReference type="InterPro" id="IPR024705">
    <property type="entry name" value="Ssp411"/>
</dbReference>